<keyword evidence="8" id="KW-0699">rRNA-binding</keyword>
<dbReference type="PANTHER" id="PTHR12636">
    <property type="entry name" value="NEP1/MRA1"/>
    <property type="match status" value="1"/>
</dbReference>
<organism evidence="11 12">
    <name type="scientific">Thalictrum thalictroides</name>
    <name type="common">Rue-anemone</name>
    <name type="synonym">Anemone thalictroides</name>
    <dbReference type="NCBI Taxonomy" id="46969"/>
    <lineage>
        <taxon>Eukaryota</taxon>
        <taxon>Viridiplantae</taxon>
        <taxon>Streptophyta</taxon>
        <taxon>Embryophyta</taxon>
        <taxon>Tracheophyta</taxon>
        <taxon>Spermatophyta</taxon>
        <taxon>Magnoliopsida</taxon>
        <taxon>Ranunculales</taxon>
        <taxon>Ranunculaceae</taxon>
        <taxon>Thalictroideae</taxon>
        <taxon>Thalictrum</taxon>
    </lineage>
</organism>
<sequence>MLTEQEEKEKILPTEDKMNIQEVLHELPGIPIIRSNNPTKSGIIFIFERASLVPALVGKTYQILNPDDHANFLRRHKKNPYDYRPEIIHQALLEVADSKLYKTGRVQAIYVKTDEGLLIKIEPHMLIPKTYRRFCAMMLELLQKFSVKAMGKREKLLRLIANPVTQHLPTNCYKIGLSYSSEKRVRLKDYVGDLNDDVNLVFVVGAMAHGKINCEYTDDVVSVSEFPLSAACCVRRISCAMEKKWKIL</sequence>
<name>A0A7J6W2V9_THATH</name>
<dbReference type="AlphaFoldDB" id="A0A7J6W2V9"/>
<keyword evidence="4" id="KW-0698">rRNA processing</keyword>
<evidence type="ECO:0000313" key="11">
    <source>
        <dbReference type="EMBL" id="KAF5191716.1"/>
    </source>
</evidence>
<evidence type="ECO:0000256" key="5">
    <source>
        <dbReference type="ARBA" id="ARBA00022603"/>
    </source>
</evidence>
<dbReference type="InterPro" id="IPR029028">
    <property type="entry name" value="Alpha/beta_knot_MTases"/>
</dbReference>
<evidence type="ECO:0000256" key="8">
    <source>
        <dbReference type="ARBA" id="ARBA00022730"/>
    </source>
</evidence>
<keyword evidence="3" id="KW-0690">Ribosome biogenesis</keyword>
<keyword evidence="5 11" id="KW-0489">Methyltransferase</keyword>
<keyword evidence="10" id="KW-0539">Nucleus</keyword>
<evidence type="ECO:0000256" key="9">
    <source>
        <dbReference type="ARBA" id="ARBA00022884"/>
    </source>
</evidence>
<keyword evidence="12" id="KW-1185">Reference proteome</keyword>
<evidence type="ECO:0000256" key="2">
    <source>
        <dbReference type="ARBA" id="ARBA00008115"/>
    </source>
</evidence>
<dbReference type="GO" id="GO:0019843">
    <property type="term" value="F:rRNA binding"/>
    <property type="evidence" value="ECO:0007669"/>
    <property type="project" value="UniProtKB-KW"/>
</dbReference>
<protein>
    <submittedName>
        <fullName evidence="11">Ribosomal rna small subunit methyltransferase nep1</fullName>
    </submittedName>
</protein>
<dbReference type="SUPFAM" id="SSF75217">
    <property type="entry name" value="alpha/beta knot"/>
    <property type="match status" value="1"/>
</dbReference>
<dbReference type="Pfam" id="PF03587">
    <property type="entry name" value="EMG1"/>
    <property type="match status" value="1"/>
</dbReference>
<dbReference type="Proteomes" id="UP000554482">
    <property type="component" value="Unassembled WGS sequence"/>
</dbReference>
<dbReference type="GO" id="GO:0070475">
    <property type="term" value="P:rRNA base methylation"/>
    <property type="evidence" value="ECO:0007669"/>
    <property type="project" value="InterPro"/>
</dbReference>
<dbReference type="EMBL" id="JABWDY010022434">
    <property type="protein sequence ID" value="KAF5191716.1"/>
    <property type="molecule type" value="Genomic_DNA"/>
</dbReference>
<gene>
    <name evidence="11" type="ORF">FRX31_018696</name>
</gene>
<dbReference type="CDD" id="cd18088">
    <property type="entry name" value="Nep1-like"/>
    <property type="match status" value="1"/>
</dbReference>
<keyword evidence="9" id="KW-0694">RNA-binding</keyword>
<evidence type="ECO:0000256" key="4">
    <source>
        <dbReference type="ARBA" id="ARBA00022552"/>
    </source>
</evidence>
<comment type="subcellular location">
    <subcellularLocation>
        <location evidence="1">Nucleus</location>
        <location evidence="1">Nucleolus</location>
    </subcellularLocation>
</comment>
<evidence type="ECO:0000256" key="6">
    <source>
        <dbReference type="ARBA" id="ARBA00022679"/>
    </source>
</evidence>
<keyword evidence="7" id="KW-0949">S-adenosyl-L-methionine</keyword>
<evidence type="ECO:0000256" key="10">
    <source>
        <dbReference type="ARBA" id="ARBA00023242"/>
    </source>
</evidence>
<proteinExistence type="inferred from homology"/>
<dbReference type="InterPro" id="IPR005304">
    <property type="entry name" value="Rbsml_bgen_MeTrfase_EMG1/NEP1"/>
</dbReference>
<dbReference type="OrthoDB" id="269804at2759"/>
<evidence type="ECO:0000256" key="1">
    <source>
        <dbReference type="ARBA" id="ARBA00004604"/>
    </source>
</evidence>
<evidence type="ECO:0000256" key="7">
    <source>
        <dbReference type="ARBA" id="ARBA00022691"/>
    </source>
</evidence>
<accession>A0A7J6W2V9</accession>
<comment type="similarity">
    <text evidence="2">Belongs to the class IV-like SAM-binding methyltransferase superfamily. RNA methyltransferase NEP1 family.</text>
</comment>
<dbReference type="GO" id="GO:0070037">
    <property type="term" value="F:rRNA (pseudouridine) methyltransferase activity"/>
    <property type="evidence" value="ECO:0007669"/>
    <property type="project" value="InterPro"/>
</dbReference>
<dbReference type="InterPro" id="IPR029026">
    <property type="entry name" value="tRNA_m1G_MTases_N"/>
</dbReference>
<evidence type="ECO:0000313" key="12">
    <source>
        <dbReference type="Proteomes" id="UP000554482"/>
    </source>
</evidence>
<keyword evidence="6 11" id="KW-0808">Transferase</keyword>
<dbReference type="FunFam" id="3.40.1280.10:FF:000003">
    <property type="entry name" value="Ribosomal RNA small subunit methyltransferase"/>
    <property type="match status" value="1"/>
</dbReference>
<comment type="caution">
    <text evidence="11">The sequence shown here is derived from an EMBL/GenBank/DDBJ whole genome shotgun (WGS) entry which is preliminary data.</text>
</comment>
<dbReference type="PANTHER" id="PTHR12636:SF12">
    <property type="entry name" value="RIBOSOMAL RNA SMALL SUBUNIT METHYLTRANSFERASE NEP1-LIKE"/>
    <property type="match status" value="1"/>
</dbReference>
<reference evidence="11 12" key="1">
    <citation type="submission" date="2020-06" db="EMBL/GenBank/DDBJ databases">
        <title>Transcriptomic and genomic resources for Thalictrum thalictroides and T. hernandezii: Facilitating candidate gene discovery in an emerging model plant lineage.</title>
        <authorList>
            <person name="Arias T."/>
            <person name="Riano-Pachon D.M."/>
            <person name="Di Stilio V.S."/>
        </authorList>
    </citation>
    <scope>NUCLEOTIDE SEQUENCE [LARGE SCALE GENOMIC DNA]</scope>
    <source>
        <strain evidence="12">cv. WT478/WT964</strain>
        <tissue evidence="11">Leaves</tissue>
    </source>
</reference>
<dbReference type="GO" id="GO:0032040">
    <property type="term" value="C:small-subunit processome"/>
    <property type="evidence" value="ECO:0007669"/>
    <property type="project" value="TreeGrafter"/>
</dbReference>
<dbReference type="Gene3D" id="3.40.1280.10">
    <property type="match status" value="1"/>
</dbReference>
<evidence type="ECO:0000256" key="3">
    <source>
        <dbReference type="ARBA" id="ARBA00022517"/>
    </source>
</evidence>